<reference evidence="2 3" key="1">
    <citation type="submission" date="2020-01" db="EMBL/GenBank/DDBJ databases">
        <title>Paenibacillus soybeanensis sp. nov. isolated from the nodules of soybean (Glycine max(L.) Merr).</title>
        <authorList>
            <person name="Wang H."/>
        </authorList>
    </citation>
    <scope>NUCLEOTIDE SEQUENCE [LARGE SCALE GENOMIC DNA]</scope>
    <source>
        <strain evidence="2 3">T1</strain>
    </source>
</reference>
<keyword evidence="3" id="KW-1185">Reference proteome</keyword>
<accession>A0ABW9XU38</accession>
<gene>
    <name evidence="2" type="ORF">GT019_19480</name>
</gene>
<feature type="transmembrane region" description="Helical" evidence="1">
    <location>
        <begin position="183"/>
        <end position="199"/>
    </location>
</feature>
<dbReference type="RefSeq" id="WP_161744865.1">
    <property type="nucleotide sequence ID" value="NZ_JAAAMV010000018.1"/>
</dbReference>
<comment type="caution">
    <text evidence="2">The sequence shown here is derived from an EMBL/GenBank/DDBJ whole genome shotgun (WGS) entry which is preliminary data.</text>
</comment>
<proteinExistence type="predicted"/>
<feature type="transmembrane region" description="Helical" evidence="1">
    <location>
        <begin position="340"/>
        <end position="361"/>
    </location>
</feature>
<sequence length="385" mass="43926">MSRYFFYNVILVSLLNLMLFVPYLLIQYRYKGAIMSMLCAAIVGTALALLFMHVMKTFPGKGLPEILRLFMPKPLTIPILIVCAVMWLTASSITMYAFSVLINRFFNPDTSSLVVLVFMCLVCMYAATRSTLTVIFVLEVGLIVCVPIIVFLLFKAFNSPMLDWDAIRTVSHYWNRGPQVKPFAASLFVFTGYMNFFMFNRLNSPNFRLRFRWGTPIFCSLILLTSFFIPIGFHGTEGAADYLYIWSVTSDTLIMSYGFIERVIFVFLLMYLMLSLIFAMIGWHMGMEMIKSCLPEKKEAIDPARTPRSNWVIVGLFAVLTVAYAYWFNEKENLKITSHWIVLRACVEIVSVLFVFVLSLFGSGKRKKLVSHENTSHNAASPDGA</sequence>
<dbReference type="EMBL" id="JAAAMV010000018">
    <property type="protein sequence ID" value="NBD26061.1"/>
    <property type="molecule type" value="Genomic_DNA"/>
</dbReference>
<feature type="transmembrane region" description="Helical" evidence="1">
    <location>
        <begin position="308"/>
        <end position="328"/>
    </location>
</feature>
<feature type="transmembrane region" description="Helical" evidence="1">
    <location>
        <begin position="5"/>
        <end position="26"/>
    </location>
</feature>
<evidence type="ECO:0000256" key="1">
    <source>
        <dbReference type="SAM" id="Phobius"/>
    </source>
</evidence>
<keyword evidence="1" id="KW-0472">Membrane</keyword>
<feature type="transmembrane region" description="Helical" evidence="1">
    <location>
        <begin position="211"/>
        <end position="233"/>
    </location>
</feature>
<feature type="transmembrane region" description="Helical" evidence="1">
    <location>
        <begin position="134"/>
        <end position="154"/>
    </location>
</feature>
<keyword evidence="1" id="KW-1133">Transmembrane helix</keyword>
<keyword evidence="1" id="KW-0812">Transmembrane</keyword>
<protein>
    <submittedName>
        <fullName evidence="2">GerAB/ArcD/ProY family transporter</fullName>
    </submittedName>
</protein>
<dbReference type="InterPro" id="IPR004761">
    <property type="entry name" value="Spore_GerAB"/>
</dbReference>
<dbReference type="Proteomes" id="UP000665561">
    <property type="component" value="Unassembled WGS sequence"/>
</dbReference>
<feature type="transmembrane region" description="Helical" evidence="1">
    <location>
        <begin position="263"/>
        <end position="287"/>
    </location>
</feature>
<evidence type="ECO:0000313" key="3">
    <source>
        <dbReference type="Proteomes" id="UP000665561"/>
    </source>
</evidence>
<feature type="transmembrane region" description="Helical" evidence="1">
    <location>
        <begin position="75"/>
        <end position="98"/>
    </location>
</feature>
<dbReference type="Pfam" id="PF03845">
    <property type="entry name" value="Spore_permease"/>
    <property type="match status" value="1"/>
</dbReference>
<evidence type="ECO:0000313" key="2">
    <source>
        <dbReference type="EMBL" id="NBD26061.1"/>
    </source>
</evidence>
<name>A0ABW9XU38_9BACL</name>
<feature type="transmembrane region" description="Helical" evidence="1">
    <location>
        <begin position="32"/>
        <end position="54"/>
    </location>
</feature>
<organism evidence="2 3">
    <name type="scientific">Paenibacillus glycinis</name>
    <dbReference type="NCBI Taxonomy" id="2697035"/>
    <lineage>
        <taxon>Bacteria</taxon>
        <taxon>Bacillati</taxon>
        <taxon>Bacillota</taxon>
        <taxon>Bacilli</taxon>
        <taxon>Bacillales</taxon>
        <taxon>Paenibacillaceae</taxon>
        <taxon>Paenibacillus</taxon>
    </lineage>
</organism>